<organism evidence="2 3">
    <name type="scientific">Gordonia phage Katyusha</name>
    <dbReference type="NCBI Taxonomy" id="1821555"/>
    <lineage>
        <taxon>Viruses</taxon>
        <taxon>Duplodnaviria</taxon>
        <taxon>Heunggongvirae</taxon>
        <taxon>Uroviricota</taxon>
        <taxon>Caudoviricetes</taxon>
        <taxon>Demosthenesvirus</taxon>
        <taxon>Demosthenesvirus katyusha</taxon>
    </lineage>
</organism>
<dbReference type="EMBL" id="KU963258">
    <property type="protein sequence ID" value="AMS03448.1"/>
    <property type="molecule type" value="Genomic_DNA"/>
</dbReference>
<dbReference type="RefSeq" id="YP_009603329.1">
    <property type="nucleotide sequence ID" value="NC_041950.1"/>
</dbReference>
<sequence>MTDLPTENCDPQAHAREGGCYQCCDRCDYDLHRCPGCGSPTTHDGKLFSPDEWHERVCKEGDGDKRVHPGELPVASHPSG</sequence>
<evidence type="ECO:0000313" key="3">
    <source>
        <dbReference type="Proteomes" id="UP000223856"/>
    </source>
</evidence>
<evidence type="ECO:0000256" key="1">
    <source>
        <dbReference type="SAM" id="MobiDB-lite"/>
    </source>
</evidence>
<accession>A0A142KBG5</accession>
<feature type="region of interest" description="Disordered" evidence="1">
    <location>
        <begin position="61"/>
        <end position="80"/>
    </location>
</feature>
<keyword evidence="3" id="KW-1185">Reference proteome</keyword>
<gene>
    <name evidence="2" type="primary">55</name>
    <name evidence="2" type="ORF">SEA_KATYUSHA_55</name>
</gene>
<dbReference type="GeneID" id="40079209"/>
<proteinExistence type="predicted"/>
<dbReference type="KEGG" id="vg:40079209"/>
<reference evidence="2 3" key="1">
    <citation type="submission" date="2016-03" db="EMBL/GenBank/DDBJ databases">
        <authorList>
            <person name="Green D.E."/>
            <person name="Kennedy B.V."/>
            <person name="Kocak B.Z."/>
            <person name="Moretti M.L."/>
            <person name="Onelangsy F.L."/>
            <person name="Mezghani N.A."/>
            <person name="Thompson P.K."/>
            <person name="Ulbrich M.C."/>
            <person name="Furbee E.C."/>
            <person name="Grubb S.R."/>
            <person name="Warner M.H."/>
            <person name="Montgomery M.T."/>
            <person name="Garlena R.A."/>
            <person name="Russell D.A."/>
            <person name="Pope W.H."/>
            <person name="Jacobs-Sera D."/>
            <person name="Hendrix R.W."/>
            <person name="Hatfull G.F."/>
        </authorList>
    </citation>
    <scope>NUCLEOTIDE SEQUENCE [LARGE SCALE GENOMIC DNA]</scope>
</reference>
<protein>
    <submittedName>
        <fullName evidence="2">Uncharacterized protein</fullName>
    </submittedName>
</protein>
<dbReference type="Proteomes" id="UP000223856">
    <property type="component" value="Segment"/>
</dbReference>
<evidence type="ECO:0000313" key="2">
    <source>
        <dbReference type="EMBL" id="AMS03448.1"/>
    </source>
</evidence>
<name>A0A142KBG5_9CAUD</name>